<evidence type="ECO:0000256" key="2">
    <source>
        <dbReference type="ARBA" id="ARBA00001460"/>
    </source>
</evidence>
<evidence type="ECO:0000256" key="11">
    <source>
        <dbReference type="ARBA" id="ARBA00022833"/>
    </source>
</evidence>
<evidence type="ECO:0000256" key="9">
    <source>
        <dbReference type="ARBA" id="ARBA00022723"/>
    </source>
</evidence>
<evidence type="ECO:0000256" key="4">
    <source>
        <dbReference type="ARBA" id="ARBA00005204"/>
    </source>
</evidence>
<keyword evidence="7 14" id="KW-0963">Cytoplasm</keyword>
<dbReference type="Gene3D" id="3.10.20.810">
    <property type="entry name" value="Phosphoribosyl-AMP cyclohydrolase"/>
    <property type="match status" value="1"/>
</dbReference>
<keyword evidence="8 14" id="KW-0028">Amino-acid biosynthesis</keyword>
<dbReference type="InterPro" id="IPR026660">
    <property type="entry name" value="PRA-CH"/>
</dbReference>
<protein>
    <recommendedName>
        <fullName evidence="14">Phosphoribosyl-AMP cyclohydrolase</fullName>
        <shortName evidence="14">PRA-CH</shortName>
        <ecNumber evidence="14">3.5.4.19</ecNumber>
    </recommendedName>
</protein>
<evidence type="ECO:0000256" key="12">
    <source>
        <dbReference type="ARBA" id="ARBA00022842"/>
    </source>
</evidence>
<proteinExistence type="inferred from homology"/>
<reference evidence="16 17" key="1">
    <citation type="submission" date="2018-01" db="EMBL/GenBank/DDBJ databases">
        <title>Arthrobacter sp. nov., from glaciers in China.</title>
        <authorList>
            <person name="Liu Q."/>
            <person name="Xin Y.-H."/>
        </authorList>
    </citation>
    <scope>NUCLEOTIDE SEQUENCE [LARGE SCALE GENOMIC DNA]</scope>
    <source>
        <strain evidence="16 17">HLT2-12-2</strain>
    </source>
</reference>
<evidence type="ECO:0000256" key="8">
    <source>
        <dbReference type="ARBA" id="ARBA00022605"/>
    </source>
</evidence>
<dbReference type="GO" id="GO:0000105">
    <property type="term" value="P:L-histidine biosynthetic process"/>
    <property type="evidence" value="ECO:0007669"/>
    <property type="project" value="UniProtKB-UniRule"/>
</dbReference>
<dbReference type="AlphaFoldDB" id="A0A2S3ZVQ0"/>
<keyword evidence="10 14" id="KW-0378">Hydrolase</keyword>
<feature type="binding site" evidence="14">
    <location>
        <position position="100"/>
    </location>
    <ligand>
        <name>Mg(2+)</name>
        <dbReference type="ChEBI" id="CHEBI:18420"/>
    </ligand>
</feature>
<keyword evidence="13 14" id="KW-0368">Histidine biosynthesis</keyword>
<keyword evidence="9 14" id="KW-0479">Metal-binding</keyword>
<sequence>MPAESATQPIAAAAATTIEELPAEVAALLKHDDAGLVAAIIQQFDTHEVLMLGWMDDEALRRTLSSGRVTFYSRSRQEYWRKGDTSGHFQYVKSVALDCDGDALLIEVDQVGAACHTGTHTCFDNRELTAVVGHRGE</sequence>
<gene>
    <name evidence="14" type="primary">hisI</name>
    <name evidence="16" type="ORF">CVS27_11845</name>
</gene>
<evidence type="ECO:0000259" key="15">
    <source>
        <dbReference type="Pfam" id="PF01502"/>
    </source>
</evidence>
<dbReference type="Proteomes" id="UP000237061">
    <property type="component" value="Unassembled WGS sequence"/>
</dbReference>
<comment type="cofactor">
    <cofactor evidence="14">
        <name>Zn(2+)</name>
        <dbReference type="ChEBI" id="CHEBI:29105"/>
    </cofactor>
    <text evidence="14">Binds 1 zinc ion per subunit.</text>
</comment>
<evidence type="ECO:0000256" key="10">
    <source>
        <dbReference type="ARBA" id="ARBA00022801"/>
    </source>
</evidence>
<comment type="similarity">
    <text evidence="14">Belongs to the PRA-CH family.</text>
</comment>
<comment type="pathway">
    <text evidence="4">Amino-acid biosynthesis; L-histidine biosynthesis; L-histidine from 5-phospho-alpha-D-ribose 1-diphosphate: step 2/9.</text>
</comment>
<keyword evidence="12 14" id="KW-0460">Magnesium</keyword>
<feature type="domain" description="Phosphoribosyl-AMP cyclohydrolase" evidence="15">
    <location>
        <begin position="51"/>
        <end position="123"/>
    </location>
</feature>
<dbReference type="GO" id="GO:0004636">
    <property type="term" value="F:phosphoribosyl-ATP diphosphatase activity"/>
    <property type="evidence" value="ECO:0007669"/>
    <property type="project" value="UniProtKB-EC"/>
</dbReference>
<comment type="similarity">
    <text evidence="6">In the N-terminal section; belongs to the PRA-CH family.</text>
</comment>
<evidence type="ECO:0000313" key="17">
    <source>
        <dbReference type="Proteomes" id="UP000237061"/>
    </source>
</evidence>
<evidence type="ECO:0000256" key="6">
    <source>
        <dbReference type="ARBA" id="ARBA00008299"/>
    </source>
</evidence>
<feature type="binding site" evidence="14">
    <location>
        <position position="115"/>
    </location>
    <ligand>
        <name>Zn(2+)</name>
        <dbReference type="ChEBI" id="CHEBI:29105"/>
        <note>ligand shared between dimeric partners</note>
    </ligand>
</feature>
<dbReference type="GO" id="GO:0005737">
    <property type="term" value="C:cytoplasm"/>
    <property type="evidence" value="ECO:0007669"/>
    <property type="project" value="UniProtKB-SubCell"/>
</dbReference>
<comment type="catalytic activity">
    <reaction evidence="1 14">
        <text>1-(5-phospho-beta-D-ribosyl)-5'-AMP + H2O = 1-(5-phospho-beta-D-ribosyl)-5-[(5-phospho-beta-D-ribosylamino)methylideneamino]imidazole-4-carboxamide</text>
        <dbReference type="Rhea" id="RHEA:20049"/>
        <dbReference type="ChEBI" id="CHEBI:15377"/>
        <dbReference type="ChEBI" id="CHEBI:58435"/>
        <dbReference type="ChEBI" id="CHEBI:59457"/>
        <dbReference type="EC" id="3.5.4.19"/>
    </reaction>
</comment>
<dbReference type="EMBL" id="PPXC01000008">
    <property type="protein sequence ID" value="POH73280.1"/>
    <property type="molecule type" value="Genomic_DNA"/>
</dbReference>
<comment type="cofactor">
    <cofactor evidence="14">
        <name>Mg(2+)</name>
        <dbReference type="ChEBI" id="CHEBI:18420"/>
    </cofactor>
    <text evidence="14">Binds 1 Mg(2+) ion per subunit.</text>
</comment>
<dbReference type="UniPathway" id="UPA00031">
    <property type="reaction ID" value="UER00008"/>
</dbReference>
<dbReference type="SUPFAM" id="SSF141734">
    <property type="entry name" value="HisI-like"/>
    <property type="match status" value="1"/>
</dbReference>
<dbReference type="GO" id="GO:0008270">
    <property type="term" value="F:zinc ion binding"/>
    <property type="evidence" value="ECO:0007669"/>
    <property type="project" value="UniProtKB-UniRule"/>
</dbReference>
<evidence type="ECO:0000256" key="5">
    <source>
        <dbReference type="ARBA" id="ARBA00007731"/>
    </source>
</evidence>
<dbReference type="InterPro" id="IPR002496">
    <property type="entry name" value="PRib_AMP_CycHydrolase_dom"/>
</dbReference>
<evidence type="ECO:0000256" key="13">
    <source>
        <dbReference type="ARBA" id="ARBA00023102"/>
    </source>
</evidence>
<dbReference type="Pfam" id="PF01502">
    <property type="entry name" value="PRA-CH"/>
    <property type="match status" value="1"/>
</dbReference>
<keyword evidence="17" id="KW-1185">Reference proteome</keyword>
<evidence type="ECO:0000256" key="14">
    <source>
        <dbReference type="HAMAP-Rule" id="MF_01021"/>
    </source>
</evidence>
<evidence type="ECO:0000256" key="1">
    <source>
        <dbReference type="ARBA" id="ARBA00000024"/>
    </source>
</evidence>
<accession>A0A2S3ZVQ0</accession>
<dbReference type="FunFam" id="3.10.20.810:FF:000001">
    <property type="entry name" value="Histidine biosynthesis bifunctional protein HisIE"/>
    <property type="match status" value="1"/>
</dbReference>
<name>A0A2S3ZVQ0_ARTGL</name>
<dbReference type="EC" id="3.5.4.19" evidence="14"/>
<dbReference type="GO" id="GO:0004635">
    <property type="term" value="F:phosphoribosyl-AMP cyclohydrolase activity"/>
    <property type="evidence" value="ECO:0007669"/>
    <property type="project" value="UniProtKB-UniRule"/>
</dbReference>
<dbReference type="GO" id="GO:0000287">
    <property type="term" value="F:magnesium ion binding"/>
    <property type="evidence" value="ECO:0007669"/>
    <property type="project" value="UniProtKB-UniRule"/>
</dbReference>
<feature type="binding site" evidence="14">
    <location>
        <position position="99"/>
    </location>
    <ligand>
        <name>Zn(2+)</name>
        <dbReference type="ChEBI" id="CHEBI:29105"/>
        <note>ligand shared between dimeric partners</note>
    </ligand>
</feature>
<dbReference type="PANTHER" id="PTHR42945:SF11">
    <property type="entry name" value="PHOSPHORIBOSYL-AMP CYCLOHYDROLASE"/>
    <property type="match status" value="1"/>
</dbReference>
<dbReference type="InterPro" id="IPR038019">
    <property type="entry name" value="PRib_AMP_CycHydrolase_sf"/>
</dbReference>
<feature type="binding site" evidence="14">
    <location>
        <position position="102"/>
    </location>
    <ligand>
        <name>Mg(2+)</name>
        <dbReference type="ChEBI" id="CHEBI:18420"/>
    </ligand>
</feature>
<comment type="function">
    <text evidence="14">Catalyzes the hydrolysis of the adenine ring of phosphoribosyl-AMP.</text>
</comment>
<comment type="caution">
    <text evidence="16">The sequence shown here is derived from an EMBL/GenBank/DDBJ whole genome shotgun (WGS) entry which is preliminary data.</text>
</comment>
<comment type="subunit">
    <text evidence="14">Homodimer.</text>
</comment>
<dbReference type="PANTHER" id="PTHR42945">
    <property type="entry name" value="HISTIDINE BIOSYNTHESIS BIFUNCTIONAL PROTEIN"/>
    <property type="match status" value="1"/>
</dbReference>
<evidence type="ECO:0000256" key="7">
    <source>
        <dbReference type="ARBA" id="ARBA00022490"/>
    </source>
</evidence>
<dbReference type="HAMAP" id="MF_01021">
    <property type="entry name" value="HisI"/>
    <property type="match status" value="1"/>
</dbReference>
<comment type="subcellular location">
    <subcellularLocation>
        <location evidence="14">Cytoplasm</location>
    </subcellularLocation>
</comment>
<feature type="binding site" evidence="14">
    <location>
        <position position="98"/>
    </location>
    <ligand>
        <name>Mg(2+)</name>
        <dbReference type="ChEBI" id="CHEBI:18420"/>
    </ligand>
</feature>
<keyword evidence="11 14" id="KW-0862">Zinc</keyword>
<comment type="catalytic activity">
    <reaction evidence="2">
        <text>1-(5-phospho-beta-D-ribosyl)-ATP + H2O = 1-(5-phospho-beta-D-ribosyl)-5'-AMP + diphosphate + H(+)</text>
        <dbReference type="Rhea" id="RHEA:22828"/>
        <dbReference type="ChEBI" id="CHEBI:15377"/>
        <dbReference type="ChEBI" id="CHEBI:15378"/>
        <dbReference type="ChEBI" id="CHEBI:33019"/>
        <dbReference type="ChEBI" id="CHEBI:59457"/>
        <dbReference type="ChEBI" id="CHEBI:73183"/>
        <dbReference type="EC" id="3.6.1.31"/>
    </reaction>
</comment>
<organism evidence="16 17">
    <name type="scientific">Arthrobacter glacialis</name>
    <dbReference type="NCBI Taxonomy" id="1664"/>
    <lineage>
        <taxon>Bacteria</taxon>
        <taxon>Bacillati</taxon>
        <taxon>Actinomycetota</taxon>
        <taxon>Actinomycetes</taxon>
        <taxon>Micrococcales</taxon>
        <taxon>Micrococcaceae</taxon>
        <taxon>Arthrobacter</taxon>
    </lineage>
</organism>
<dbReference type="RefSeq" id="WP_103466027.1">
    <property type="nucleotide sequence ID" value="NZ_PPXC01000008.1"/>
</dbReference>
<comment type="similarity">
    <text evidence="5">In the C-terminal section; belongs to the PRA-PH family.</text>
</comment>
<dbReference type="NCBIfam" id="NF000768">
    <property type="entry name" value="PRK00051.1"/>
    <property type="match status" value="1"/>
</dbReference>
<feature type="binding site" evidence="14">
    <location>
        <position position="122"/>
    </location>
    <ligand>
        <name>Zn(2+)</name>
        <dbReference type="ChEBI" id="CHEBI:29105"/>
        <note>ligand shared between dimeric partners</note>
    </ligand>
</feature>
<evidence type="ECO:0000313" key="16">
    <source>
        <dbReference type="EMBL" id="POH73280.1"/>
    </source>
</evidence>
<comment type="pathway">
    <text evidence="3 14">Amino-acid biosynthesis; L-histidine biosynthesis; L-histidine from 5-phospho-alpha-D-ribose 1-diphosphate: step 3/9.</text>
</comment>
<evidence type="ECO:0000256" key="3">
    <source>
        <dbReference type="ARBA" id="ARBA00005169"/>
    </source>
</evidence>